<dbReference type="Pfam" id="PF08800">
    <property type="entry name" value="BT4734-like_N"/>
    <property type="match status" value="1"/>
</dbReference>
<dbReference type="Proteomes" id="UP001568894">
    <property type="component" value="Unassembled WGS sequence"/>
</dbReference>
<reference evidence="2 3" key="1">
    <citation type="submission" date="2023-05" db="EMBL/GenBank/DDBJ databases">
        <title>Adaptations of aquatic viruses from atmosphere-close ecosystems of the Central Arctic Ocean.</title>
        <authorList>
            <person name="Rahlff J."/>
            <person name="Holmfeldt K."/>
        </authorList>
    </citation>
    <scope>NUCLEOTIDE SEQUENCE [LARGE SCALE GENOMIC DNA]</scope>
    <source>
        <strain evidence="2 3">Arc14</strain>
    </source>
</reference>
<comment type="caution">
    <text evidence="2">The sequence shown here is derived from an EMBL/GenBank/DDBJ whole genome shotgun (WGS) entry which is preliminary data.</text>
</comment>
<dbReference type="EMBL" id="JASMRN010000006">
    <property type="protein sequence ID" value="MEZ7515379.1"/>
    <property type="molecule type" value="Genomic_DNA"/>
</dbReference>
<feature type="domain" description="BT4734-like N-terminal" evidence="1">
    <location>
        <begin position="62"/>
        <end position="187"/>
    </location>
</feature>
<name>A0ABV4KCL0_9FLAO</name>
<accession>A0ABV4KCL0</accession>
<evidence type="ECO:0000259" key="1">
    <source>
        <dbReference type="Pfam" id="PF08800"/>
    </source>
</evidence>
<keyword evidence="3" id="KW-1185">Reference proteome</keyword>
<organism evidence="2 3">
    <name type="scientific">Flavobacterium frigidarium</name>
    <dbReference type="NCBI Taxonomy" id="99286"/>
    <lineage>
        <taxon>Bacteria</taxon>
        <taxon>Pseudomonadati</taxon>
        <taxon>Bacteroidota</taxon>
        <taxon>Flavobacteriia</taxon>
        <taxon>Flavobacteriales</taxon>
        <taxon>Flavobacteriaceae</taxon>
        <taxon>Flavobacterium</taxon>
    </lineage>
</organism>
<protein>
    <submittedName>
        <fullName evidence="2">BT4734/BF3469 family protein</fullName>
    </submittedName>
</protein>
<gene>
    <name evidence="2" type="ORF">QO192_08815</name>
</gene>
<evidence type="ECO:0000313" key="2">
    <source>
        <dbReference type="EMBL" id="MEZ7515379.1"/>
    </source>
</evidence>
<evidence type="ECO:0000313" key="3">
    <source>
        <dbReference type="Proteomes" id="UP001568894"/>
    </source>
</evidence>
<dbReference type="RefSeq" id="WP_371569794.1">
    <property type="nucleotide sequence ID" value="NZ_JASMRN010000006.1"/>
</dbReference>
<sequence>MRAINEILNLNVSYQANTWSAISIEPKIEIILNEIKSEKHKVQIFRLRKKLEEGDKEYYDNYKKQLPAVTFSGTFNLNRSFNKLKTYNSLIVIDIDKLSSEKLIENYKQLLSNDYVFSFWRSPSNKGFKGLVSIEYLIEEIETDLDKLHKSAFKKLSDYFLEQYDIELDKSGSDITRLCFLSYDEELILKPIFKNFIIKDDDLIALTKETGNKKIGFNLVSTRDKLYNPFERNDPFDRKIMTDIIRYLSKKKLSITYSYNDWCKVSMAIANSFTYDIGMNYFLKLSVLDGLKYNEISCTNFLENCYETKKGNINFNSIVYLANQRGYHTKNQKNGVPKVED</sequence>
<dbReference type="InterPro" id="IPR014907">
    <property type="entry name" value="BT4734-like_N"/>
</dbReference>
<proteinExistence type="predicted"/>